<organism evidence="2 3">
    <name type="scientific">Segatella copri</name>
    <dbReference type="NCBI Taxonomy" id="165179"/>
    <lineage>
        <taxon>Bacteria</taxon>
        <taxon>Pseudomonadati</taxon>
        <taxon>Bacteroidota</taxon>
        <taxon>Bacteroidia</taxon>
        <taxon>Bacteroidales</taxon>
        <taxon>Prevotellaceae</taxon>
        <taxon>Segatella</taxon>
    </lineage>
</organism>
<evidence type="ECO:0000313" key="3">
    <source>
        <dbReference type="Proteomes" id="UP000480425"/>
    </source>
</evidence>
<protein>
    <submittedName>
        <fullName evidence="2">Uncharacterized protein</fullName>
    </submittedName>
</protein>
<feature type="region of interest" description="Disordered" evidence="1">
    <location>
        <begin position="134"/>
        <end position="163"/>
    </location>
</feature>
<sequence>MMTTQTNDNSGGTGYSAGNDFTIKPLTTTVDIKLVRRLMATWHTNGLTDCNIRKMMLLYLGEPAWMDLNKVYPCGNFYNISRGLRYGSKTDFLNIILRSKGFGYIWKDNKAEHNIKNLFAFYTPIWHEEKEEDMVVDNASEQPGNDGTAPNATQIQSGSTQNPANSVRYNSLYDNIIKKNIKKKVYSYYVSAQNFQNFSPEQKARIEAAAKSLINYIATDQDAYTNIVETINETTLKLMPELYIDKKAACPATMATRQFFNAYLYPYLLEHSERMMKIPTLLGQSCWIKNLIQKDFMQKKISAAVSDTRLYMMQHAAEMIRQNRPVSAYEYQDKATEQRFYDVRNKDGTIKQIRIPNEAPPRPSDSAAWNKFAKKWNQ</sequence>
<dbReference type="OrthoDB" id="1043295at2"/>
<dbReference type="AlphaFoldDB" id="A0A6G1U0P5"/>
<evidence type="ECO:0000256" key="1">
    <source>
        <dbReference type="SAM" id="MobiDB-lite"/>
    </source>
</evidence>
<name>A0A6G1U0P5_9BACT</name>
<gene>
    <name evidence="2" type="ORF">F7D73_07235</name>
</gene>
<dbReference type="Proteomes" id="UP000480425">
    <property type="component" value="Unassembled WGS sequence"/>
</dbReference>
<evidence type="ECO:0000313" key="2">
    <source>
        <dbReference type="EMBL" id="MQN80749.1"/>
    </source>
</evidence>
<dbReference type="EMBL" id="VZCB01000057">
    <property type="protein sequence ID" value="MQN80749.1"/>
    <property type="molecule type" value="Genomic_DNA"/>
</dbReference>
<feature type="compositionally biased region" description="Polar residues" evidence="1">
    <location>
        <begin position="139"/>
        <end position="163"/>
    </location>
</feature>
<proteinExistence type="predicted"/>
<dbReference type="RefSeq" id="WP_153123486.1">
    <property type="nucleotide sequence ID" value="NZ_VZCB01000057.1"/>
</dbReference>
<feature type="region of interest" description="Disordered" evidence="1">
    <location>
        <begin position="354"/>
        <end position="378"/>
    </location>
</feature>
<comment type="caution">
    <text evidence="2">The sequence shown here is derived from an EMBL/GenBank/DDBJ whole genome shotgun (WGS) entry which is preliminary data.</text>
</comment>
<accession>A0A6G1U0P5</accession>
<reference evidence="2 3" key="1">
    <citation type="submission" date="2019-09" db="EMBL/GenBank/DDBJ databases">
        <title>Distinct polysaccharide growth profiles of human intestinal Prevotella copri isolates.</title>
        <authorList>
            <person name="Fehlner-Peach H."/>
            <person name="Magnabosco C."/>
            <person name="Raghavan V."/>
            <person name="Scher J.U."/>
            <person name="Tett A."/>
            <person name="Cox L.M."/>
            <person name="Gottsegen C."/>
            <person name="Watters A."/>
            <person name="Wiltshire- Gordon J.D."/>
            <person name="Segata N."/>
            <person name="Bonneau R."/>
            <person name="Littman D.R."/>
        </authorList>
    </citation>
    <scope>NUCLEOTIDE SEQUENCE [LARGE SCALE GENOMIC DNA]</scope>
    <source>
        <strain evidence="3">iA622</strain>
    </source>
</reference>